<dbReference type="GO" id="GO:0050277">
    <property type="term" value="F:sedoheptulokinase activity"/>
    <property type="evidence" value="ECO:0007669"/>
    <property type="project" value="TreeGrafter"/>
</dbReference>
<evidence type="ECO:0000256" key="3">
    <source>
        <dbReference type="ARBA" id="ARBA00022777"/>
    </source>
</evidence>
<evidence type="ECO:0000313" key="5">
    <source>
        <dbReference type="EMBL" id="KAJ6216791.1"/>
    </source>
</evidence>
<evidence type="ECO:0000259" key="4">
    <source>
        <dbReference type="Pfam" id="PF00370"/>
    </source>
</evidence>
<dbReference type="InterPro" id="IPR043129">
    <property type="entry name" value="ATPase_NBD"/>
</dbReference>
<keyword evidence="6" id="KW-1185">Reference proteome</keyword>
<evidence type="ECO:0000256" key="1">
    <source>
        <dbReference type="ARBA" id="ARBA00009156"/>
    </source>
</evidence>
<proteinExistence type="inferred from homology"/>
<evidence type="ECO:0000256" key="2">
    <source>
        <dbReference type="ARBA" id="ARBA00022679"/>
    </source>
</evidence>
<dbReference type="Proteomes" id="UP001142055">
    <property type="component" value="Chromosome 3"/>
</dbReference>
<comment type="caution">
    <text evidence="5">The sequence shown here is derived from an EMBL/GenBank/DDBJ whole genome shotgun (WGS) entry which is preliminary data.</text>
</comment>
<dbReference type="GO" id="GO:0005829">
    <property type="term" value="C:cytosol"/>
    <property type="evidence" value="ECO:0007669"/>
    <property type="project" value="TreeGrafter"/>
</dbReference>
<name>A0A9Q0RKY2_BLOTA</name>
<dbReference type="AlphaFoldDB" id="A0A9Q0RKY2"/>
<dbReference type="Gene3D" id="3.30.420.40">
    <property type="match status" value="1"/>
</dbReference>
<gene>
    <name evidence="5" type="ORF">RDWZM_007948</name>
</gene>
<evidence type="ECO:0000313" key="6">
    <source>
        <dbReference type="Proteomes" id="UP001142055"/>
    </source>
</evidence>
<dbReference type="SUPFAM" id="SSF53067">
    <property type="entry name" value="Actin-like ATPase domain"/>
    <property type="match status" value="2"/>
</dbReference>
<protein>
    <recommendedName>
        <fullName evidence="4">Carbohydrate kinase FGGY N-terminal domain-containing protein</fullName>
    </recommendedName>
</protein>
<dbReference type="GO" id="GO:0006071">
    <property type="term" value="P:glycerol metabolic process"/>
    <property type="evidence" value="ECO:0007669"/>
    <property type="project" value="TreeGrafter"/>
</dbReference>
<accession>A0A9Q0RKY2</accession>
<organism evidence="5 6">
    <name type="scientific">Blomia tropicalis</name>
    <name type="common">Mite</name>
    <dbReference type="NCBI Taxonomy" id="40697"/>
    <lineage>
        <taxon>Eukaryota</taxon>
        <taxon>Metazoa</taxon>
        <taxon>Ecdysozoa</taxon>
        <taxon>Arthropoda</taxon>
        <taxon>Chelicerata</taxon>
        <taxon>Arachnida</taxon>
        <taxon>Acari</taxon>
        <taxon>Acariformes</taxon>
        <taxon>Sarcoptiformes</taxon>
        <taxon>Astigmata</taxon>
        <taxon>Glycyphagoidea</taxon>
        <taxon>Echimyopodidae</taxon>
        <taxon>Blomia</taxon>
    </lineage>
</organism>
<keyword evidence="3" id="KW-0418">Kinase</keyword>
<feature type="domain" description="Carbohydrate kinase FGGY N-terminal" evidence="4">
    <location>
        <begin position="7"/>
        <end position="238"/>
    </location>
</feature>
<dbReference type="Pfam" id="PF00370">
    <property type="entry name" value="FGGY_N"/>
    <property type="match status" value="1"/>
</dbReference>
<comment type="similarity">
    <text evidence="1">Belongs to the FGGY kinase family.</text>
</comment>
<dbReference type="PANTHER" id="PTHR10196">
    <property type="entry name" value="SUGAR KINASE"/>
    <property type="match status" value="1"/>
</dbReference>
<dbReference type="PANTHER" id="PTHR10196:SF67">
    <property type="entry name" value="SEDOHEPTULOKINASE"/>
    <property type="match status" value="1"/>
</dbReference>
<keyword evidence="2" id="KW-0808">Transferase</keyword>
<reference evidence="5" key="1">
    <citation type="submission" date="2022-12" db="EMBL/GenBank/DDBJ databases">
        <title>Genome assemblies of Blomia tropicalis.</title>
        <authorList>
            <person name="Cui Y."/>
        </authorList>
    </citation>
    <scope>NUCLEOTIDE SEQUENCE</scope>
    <source>
        <tissue evidence="5">Adult mites</tissue>
    </source>
</reference>
<dbReference type="EMBL" id="JAPWDV010000003">
    <property type="protein sequence ID" value="KAJ6216791.1"/>
    <property type="molecule type" value="Genomic_DNA"/>
</dbReference>
<sequence length="604" mass="68607">MAQIKTIIGIDIGTSSVKCAIVRSNPLSSEFTIIQREKCSYDNERIKSSTIGKGYSQRNVEEIIQSLQNVLSQIDLKLMNIDLVAVCGQMHGCVLWNQEMLFNSYDKINFSAISDLYDWTDCRCSEQFLQQLPTPDSFADRISSGFGCATIFWLSQHEPNLIKQYNRSGTIMDLFITILCRTKHTFMTKHNAHSWGYFNSTNGTWNIDIMERHRFPIRLLPKLVNFDTIVGKSTGKCFNIPNGIDILPAYGDMQAMMHLAFRDHQANCIVLNMGTSIQLARMKTIGFIPERKSMSSNVSVDYCPLTNEHYIEVAAGLNGGNVLREYIGFLQKIIKTFTDLELDEQSIWNKLNEIEKHETIESNVDFRIEPTLFGERHDMNTFFSIENIRFGSPSLQMLTRQLCASLIENIFKMMHFELDISQTFTHLMCTGNVFRNNSILRHSLNHVIQDKFPNQSIIIDYIDQCDAEVGCALFAHDQINEILASRNDQYSDIIVYINGQAIRPQGLLTMPAFEQVAGIVLANGQRIPPGSKGVVNMRIDLFRATPEEVPSEETEPSVTNNYYYYYPTPYASNGVSHKSGNTNPNNNNSPRLVNGFVSFVNRLG</sequence>
<dbReference type="CDD" id="cd07777">
    <property type="entry name" value="ASKHA_NBD_FGGY_SHK"/>
    <property type="match status" value="1"/>
</dbReference>
<dbReference type="InterPro" id="IPR018484">
    <property type="entry name" value="FGGY_N"/>
</dbReference>
<dbReference type="OMA" id="TWQDTRC"/>